<dbReference type="InterPro" id="IPR018502">
    <property type="entry name" value="Annexin_repeat"/>
</dbReference>
<dbReference type="GO" id="GO:0005737">
    <property type="term" value="C:cytoplasm"/>
    <property type="evidence" value="ECO:0007669"/>
    <property type="project" value="TreeGrafter"/>
</dbReference>
<dbReference type="OrthoDB" id="37886at2759"/>
<proteinExistence type="predicted"/>
<protein>
    <submittedName>
        <fullName evidence="3">Annexin D2</fullName>
    </submittedName>
</protein>
<dbReference type="PANTHER" id="PTHR10502:SF207">
    <property type="entry name" value="OS09G0368850 PROTEIN"/>
    <property type="match status" value="1"/>
</dbReference>
<dbReference type="Proteomes" id="UP000516437">
    <property type="component" value="Chromosome 7"/>
</dbReference>
<evidence type="ECO:0000256" key="2">
    <source>
        <dbReference type="ARBA" id="ARBA00023216"/>
    </source>
</evidence>
<organism evidence="3 4">
    <name type="scientific">Morella rubra</name>
    <name type="common">Chinese bayberry</name>
    <dbReference type="NCBI Taxonomy" id="262757"/>
    <lineage>
        <taxon>Eukaryota</taxon>
        <taxon>Viridiplantae</taxon>
        <taxon>Streptophyta</taxon>
        <taxon>Embryophyta</taxon>
        <taxon>Tracheophyta</taxon>
        <taxon>Spermatophyta</taxon>
        <taxon>Magnoliopsida</taxon>
        <taxon>eudicotyledons</taxon>
        <taxon>Gunneridae</taxon>
        <taxon>Pentapetalae</taxon>
        <taxon>rosids</taxon>
        <taxon>fabids</taxon>
        <taxon>Fagales</taxon>
        <taxon>Myricaceae</taxon>
        <taxon>Morella</taxon>
    </lineage>
</organism>
<evidence type="ECO:0000313" key="4">
    <source>
        <dbReference type="Proteomes" id="UP000516437"/>
    </source>
</evidence>
<dbReference type="GO" id="GO:0009408">
    <property type="term" value="P:response to heat"/>
    <property type="evidence" value="ECO:0007669"/>
    <property type="project" value="TreeGrafter"/>
</dbReference>
<dbReference type="Gene3D" id="1.10.220.10">
    <property type="entry name" value="Annexin"/>
    <property type="match status" value="3"/>
</dbReference>
<dbReference type="SMART" id="SM00335">
    <property type="entry name" value="ANX"/>
    <property type="match status" value="2"/>
</dbReference>
<dbReference type="GO" id="GO:0005509">
    <property type="term" value="F:calcium ion binding"/>
    <property type="evidence" value="ECO:0007669"/>
    <property type="project" value="InterPro"/>
</dbReference>
<gene>
    <name evidence="3" type="ORF">CJ030_MR7G008173</name>
</gene>
<dbReference type="SUPFAM" id="SSF47874">
    <property type="entry name" value="Annexin"/>
    <property type="match status" value="1"/>
</dbReference>
<comment type="caution">
    <text evidence="3">The sequence shown here is derived from an EMBL/GenBank/DDBJ whole genome shotgun (WGS) entry which is preliminary data.</text>
</comment>
<dbReference type="PRINTS" id="PR00196">
    <property type="entry name" value="ANNEXIN"/>
</dbReference>
<evidence type="ECO:0000256" key="1">
    <source>
        <dbReference type="ARBA" id="ARBA00022737"/>
    </source>
</evidence>
<dbReference type="PROSITE" id="PS51897">
    <property type="entry name" value="ANNEXIN_2"/>
    <property type="match status" value="1"/>
</dbReference>
<keyword evidence="4" id="KW-1185">Reference proteome</keyword>
<dbReference type="AlphaFoldDB" id="A0A6A1V2S2"/>
<keyword evidence="1" id="KW-0677">Repeat</keyword>
<accession>A0A6A1V2S2</accession>
<dbReference type="PANTHER" id="PTHR10502">
    <property type="entry name" value="ANNEXIN"/>
    <property type="match status" value="1"/>
</dbReference>
<dbReference type="GO" id="GO:0009409">
    <property type="term" value="P:response to cold"/>
    <property type="evidence" value="ECO:0007669"/>
    <property type="project" value="TreeGrafter"/>
</dbReference>
<reference evidence="3 4" key="1">
    <citation type="journal article" date="2019" name="Plant Biotechnol. J.">
        <title>The red bayberry genome and genetic basis of sex determination.</title>
        <authorList>
            <person name="Jia H.M."/>
            <person name="Jia H.J."/>
            <person name="Cai Q.L."/>
            <person name="Wang Y."/>
            <person name="Zhao H.B."/>
            <person name="Yang W.F."/>
            <person name="Wang G.Y."/>
            <person name="Li Y.H."/>
            <person name="Zhan D.L."/>
            <person name="Shen Y.T."/>
            <person name="Niu Q.F."/>
            <person name="Chang L."/>
            <person name="Qiu J."/>
            <person name="Zhao L."/>
            <person name="Xie H.B."/>
            <person name="Fu W.Y."/>
            <person name="Jin J."/>
            <person name="Li X.W."/>
            <person name="Jiao Y."/>
            <person name="Zhou C.C."/>
            <person name="Tu T."/>
            <person name="Chai C.Y."/>
            <person name="Gao J.L."/>
            <person name="Fan L.J."/>
            <person name="van de Weg E."/>
            <person name="Wang J.Y."/>
            <person name="Gao Z.S."/>
        </authorList>
    </citation>
    <scope>NUCLEOTIDE SEQUENCE [LARGE SCALE GENOMIC DNA]</scope>
    <source>
        <tissue evidence="3">Leaves</tissue>
    </source>
</reference>
<evidence type="ECO:0000313" key="3">
    <source>
        <dbReference type="EMBL" id="KAB1206911.1"/>
    </source>
</evidence>
<name>A0A6A1V2S2_9ROSI</name>
<dbReference type="GO" id="GO:0001786">
    <property type="term" value="F:phosphatidylserine binding"/>
    <property type="evidence" value="ECO:0007669"/>
    <property type="project" value="TreeGrafter"/>
</dbReference>
<dbReference type="Pfam" id="PF00191">
    <property type="entry name" value="Annexin"/>
    <property type="match status" value="2"/>
</dbReference>
<dbReference type="GO" id="GO:0005544">
    <property type="term" value="F:calcium-dependent phospholipid binding"/>
    <property type="evidence" value="ECO:0007669"/>
    <property type="project" value="InterPro"/>
</dbReference>
<dbReference type="InterPro" id="IPR001464">
    <property type="entry name" value="Annexin"/>
</dbReference>
<dbReference type="GO" id="GO:0009651">
    <property type="term" value="P:response to salt stress"/>
    <property type="evidence" value="ECO:0007669"/>
    <property type="project" value="TreeGrafter"/>
</dbReference>
<dbReference type="GO" id="GO:0005886">
    <property type="term" value="C:plasma membrane"/>
    <property type="evidence" value="ECO:0007669"/>
    <property type="project" value="TreeGrafter"/>
</dbReference>
<dbReference type="EMBL" id="RXIC02000025">
    <property type="protein sequence ID" value="KAB1206911.1"/>
    <property type="molecule type" value="Genomic_DNA"/>
</dbReference>
<sequence>MASSSFQNTEQYELDSQILHYYLSGNGPINSRKLVEIFIFRSSHEFKLIRQTYAALYGQNVLHLFSDIQRNNPFARAAYLRMIDPQERDAEIMRNSLFGGSVNLSTLIEIACTRPSSELHCIKQTYRSKYNSDLEQDITNKISGGFKEILLAVLKSCRSYGGKVDMSRAMCDAKTLYEAVGSGRTVDQKTIVSVLSQRNIGQVKAILVSYKQLYGHEFSKSMKQSKCGQFGIEVRIVVRCMQNPEKFFAKQLRMRNADAREILIRTVITRSEIDIKDINEAFAAKTGSSLENLVRREFNNSKDKCNEIAAGILIGLGLCLNDQLQYQTLKETAPVNLSAMNRFSRLQILHKGKTLCREKRADLSLQYEQAISTQWFLSCIIIGFRLLLPDSDKVLLKS</sequence>
<keyword evidence="2" id="KW-0041">Annexin</keyword>
<dbReference type="InterPro" id="IPR037104">
    <property type="entry name" value="Annexin_sf"/>
</dbReference>
<dbReference type="GO" id="GO:0009414">
    <property type="term" value="P:response to water deprivation"/>
    <property type="evidence" value="ECO:0007669"/>
    <property type="project" value="TreeGrafter"/>
</dbReference>